<name>A0A7W5GBJ5_9BACL</name>
<keyword evidence="4 7" id="KW-0812">Transmembrane</keyword>
<dbReference type="PROSITE" id="PS50928">
    <property type="entry name" value="ABC_TM1"/>
    <property type="match status" value="1"/>
</dbReference>
<comment type="caution">
    <text evidence="9">The sequence shown here is derived from an EMBL/GenBank/DDBJ whole genome shotgun (WGS) entry which is preliminary data.</text>
</comment>
<keyword evidence="2" id="KW-0813">Transport</keyword>
<accession>A0A7W5GBJ5</accession>
<gene>
    <name evidence="9" type="ORF">FHS16_003071</name>
</gene>
<feature type="transmembrane region" description="Helical" evidence="7">
    <location>
        <begin position="127"/>
        <end position="152"/>
    </location>
</feature>
<feature type="transmembrane region" description="Helical" evidence="7">
    <location>
        <begin position="488"/>
        <end position="507"/>
    </location>
</feature>
<keyword evidence="6 7" id="KW-0472">Membrane</keyword>
<reference evidence="9 10" key="1">
    <citation type="submission" date="2020-08" db="EMBL/GenBank/DDBJ databases">
        <title>Genomic Encyclopedia of Type Strains, Phase III (KMG-III): the genomes of soil and plant-associated and newly described type strains.</title>
        <authorList>
            <person name="Whitman W."/>
        </authorList>
    </citation>
    <scope>NUCLEOTIDE SEQUENCE [LARGE SCALE GENOMIC DNA]</scope>
    <source>
        <strain evidence="9 10">CECT 8234</strain>
    </source>
</reference>
<dbReference type="PANTHER" id="PTHR43744:SF8">
    <property type="entry name" value="SN-GLYCEROL-3-PHOSPHATE TRANSPORT SYSTEM PERMEASE PROTEIN UGPE"/>
    <property type="match status" value="1"/>
</dbReference>
<evidence type="ECO:0000256" key="2">
    <source>
        <dbReference type="ARBA" id="ARBA00022448"/>
    </source>
</evidence>
<dbReference type="InterPro" id="IPR000515">
    <property type="entry name" value="MetI-like"/>
</dbReference>
<dbReference type="InterPro" id="IPR035906">
    <property type="entry name" value="MetI-like_sf"/>
</dbReference>
<keyword evidence="10" id="KW-1185">Reference proteome</keyword>
<evidence type="ECO:0000256" key="1">
    <source>
        <dbReference type="ARBA" id="ARBA00004651"/>
    </source>
</evidence>
<organism evidence="9 10">
    <name type="scientific">Paenibacillus endophyticus</name>
    <dbReference type="NCBI Taxonomy" id="1294268"/>
    <lineage>
        <taxon>Bacteria</taxon>
        <taxon>Bacillati</taxon>
        <taxon>Bacillota</taxon>
        <taxon>Bacilli</taxon>
        <taxon>Bacillales</taxon>
        <taxon>Paenibacillaceae</taxon>
        <taxon>Paenibacillus</taxon>
    </lineage>
</organism>
<evidence type="ECO:0000256" key="7">
    <source>
        <dbReference type="SAM" id="Phobius"/>
    </source>
</evidence>
<dbReference type="GO" id="GO:0005886">
    <property type="term" value="C:plasma membrane"/>
    <property type="evidence" value="ECO:0007669"/>
    <property type="project" value="UniProtKB-SubCell"/>
</dbReference>
<keyword evidence="3" id="KW-1003">Cell membrane</keyword>
<keyword evidence="5 7" id="KW-1133">Transmembrane helix</keyword>
<evidence type="ECO:0000313" key="10">
    <source>
        <dbReference type="Proteomes" id="UP000518605"/>
    </source>
</evidence>
<sequence>MEQASTNIQKNETKPQSNKASIPQLIWKYKLHYVIVLPAMLLIAIFKIIPFVYGVILSMVDYKVFQGLFESDWVGLNHYFDLFGNPDFRSVVLNTIVIKTSYIWLSGAASFILALALSSLKSKQLRGIFATMFLIPYFIPSVVFAYIVIYMLSPTSSPFFTLEAFVAADTEWIRVIIIVAESVKTCGIPIVIALAAIASKHASSSHLPKVHSNSYVQLNVLPALRAVSAFMLLQLSTIFTLDHEFITNIVSPLTRSTGATLDIYNQQMGIMSMEASHTTAAWFIQFIIQLVFTLAAYRVVKGRFLNELFQTTMNRTEIAANSSQRNVVGIVLAGFYSVLVVLVLYMLVIYPFTGSGNPDQSLKGIVTLWNVIVYLAVDIAAVIVFLLMTVTLAFPLTVKRLPGRSVYKLFLLIVMVMASGMVNELLYIRNLGMLGTIFPQLFLGFFNLAAVFVLKSMFNARHSELKDLAESNGKGELHAFFTLFIPKVWKPLLALGVLQFVALWNGYYPSYLYITEPEKQSPIAQFQQLTFSGGEVSAMQVMQLGAWLSLPSILLFFLFRRWLTSEVLTSQMRKL</sequence>
<dbReference type="AlphaFoldDB" id="A0A7W5GBJ5"/>
<dbReference type="Gene3D" id="1.10.3720.10">
    <property type="entry name" value="MetI-like"/>
    <property type="match status" value="2"/>
</dbReference>
<evidence type="ECO:0000256" key="3">
    <source>
        <dbReference type="ARBA" id="ARBA00022475"/>
    </source>
</evidence>
<feature type="transmembrane region" description="Helical" evidence="7">
    <location>
        <begin position="31"/>
        <end position="56"/>
    </location>
</feature>
<evidence type="ECO:0000259" key="8">
    <source>
        <dbReference type="PROSITE" id="PS50928"/>
    </source>
</evidence>
<feature type="transmembrane region" description="Helical" evidence="7">
    <location>
        <begin position="406"/>
        <end position="428"/>
    </location>
</feature>
<dbReference type="PANTHER" id="PTHR43744">
    <property type="entry name" value="ABC TRANSPORTER PERMEASE PROTEIN MG189-RELATED-RELATED"/>
    <property type="match status" value="1"/>
</dbReference>
<dbReference type="SUPFAM" id="SSF161098">
    <property type="entry name" value="MetI-like"/>
    <property type="match status" value="2"/>
</dbReference>
<proteinExistence type="predicted"/>
<comment type="subcellular location">
    <subcellularLocation>
        <location evidence="1">Cell membrane</location>
        <topology evidence="1">Multi-pass membrane protein</topology>
    </subcellularLocation>
</comment>
<evidence type="ECO:0000313" key="9">
    <source>
        <dbReference type="EMBL" id="MBB3153012.1"/>
    </source>
</evidence>
<feature type="transmembrane region" description="Helical" evidence="7">
    <location>
        <begin position="172"/>
        <end position="197"/>
    </location>
</feature>
<evidence type="ECO:0000256" key="6">
    <source>
        <dbReference type="ARBA" id="ARBA00023136"/>
    </source>
</evidence>
<feature type="domain" description="ABC transmembrane type-1" evidence="8">
    <location>
        <begin position="371"/>
        <end position="559"/>
    </location>
</feature>
<feature type="transmembrane region" description="Helical" evidence="7">
    <location>
        <begin position="327"/>
        <end position="352"/>
    </location>
</feature>
<evidence type="ECO:0000256" key="4">
    <source>
        <dbReference type="ARBA" id="ARBA00022692"/>
    </source>
</evidence>
<dbReference type="RefSeq" id="WP_183563790.1">
    <property type="nucleotide sequence ID" value="NZ_CBCSLB010000015.1"/>
</dbReference>
<feature type="transmembrane region" description="Helical" evidence="7">
    <location>
        <begin position="280"/>
        <end position="300"/>
    </location>
</feature>
<feature type="transmembrane region" description="Helical" evidence="7">
    <location>
        <begin position="102"/>
        <end position="120"/>
    </location>
</feature>
<protein>
    <submittedName>
        <fullName evidence="9">ABC-type polysaccharide transport system permease subunit</fullName>
    </submittedName>
</protein>
<dbReference type="EMBL" id="JACHXW010000008">
    <property type="protein sequence ID" value="MBB3153012.1"/>
    <property type="molecule type" value="Genomic_DNA"/>
</dbReference>
<feature type="transmembrane region" description="Helical" evidence="7">
    <location>
        <begin position="544"/>
        <end position="563"/>
    </location>
</feature>
<feature type="transmembrane region" description="Helical" evidence="7">
    <location>
        <begin position="372"/>
        <end position="394"/>
    </location>
</feature>
<feature type="transmembrane region" description="Helical" evidence="7">
    <location>
        <begin position="434"/>
        <end position="454"/>
    </location>
</feature>
<evidence type="ECO:0000256" key="5">
    <source>
        <dbReference type="ARBA" id="ARBA00022989"/>
    </source>
</evidence>
<dbReference type="Proteomes" id="UP000518605">
    <property type="component" value="Unassembled WGS sequence"/>
</dbReference>
<feature type="transmembrane region" description="Helical" evidence="7">
    <location>
        <begin position="218"/>
        <end position="241"/>
    </location>
</feature>
<dbReference type="GO" id="GO:0055085">
    <property type="term" value="P:transmembrane transport"/>
    <property type="evidence" value="ECO:0007669"/>
    <property type="project" value="InterPro"/>
</dbReference>